<keyword evidence="3" id="KW-1185">Reference proteome</keyword>
<accession>A0AAV8WV69</accession>
<feature type="region of interest" description="Disordered" evidence="1">
    <location>
        <begin position="33"/>
        <end position="193"/>
    </location>
</feature>
<gene>
    <name evidence="2" type="ORF">NQ314_016629</name>
</gene>
<organism evidence="2 3">
    <name type="scientific">Rhamnusium bicolor</name>
    <dbReference type="NCBI Taxonomy" id="1586634"/>
    <lineage>
        <taxon>Eukaryota</taxon>
        <taxon>Metazoa</taxon>
        <taxon>Ecdysozoa</taxon>
        <taxon>Arthropoda</taxon>
        <taxon>Hexapoda</taxon>
        <taxon>Insecta</taxon>
        <taxon>Pterygota</taxon>
        <taxon>Neoptera</taxon>
        <taxon>Endopterygota</taxon>
        <taxon>Coleoptera</taxon>
        <taxon>Polyphaga</taxon>
        <taxon>Cucujiformia</taxon>
        <taxon>Chrysomeloidea</taxon>
        <taxon>Cerambycidae</taxon>
        <taxon>Lepturinae</taxon>
        <taxon>Rhagiini</taxon>
        <taxon>Rhamnusium</taxon>
    </lineage>
</organism>
<dbReference type="GO" id="GO:0006368">
    <property type="term" value="P:transcription elongation by RNA polymerase II"/>
    <property type="evidence" value="ECO:0007669"/>
    <property type="project" value="InterPro"/>
</dbReference>
<dbReference type="GO" id="GO:0070449">
    <property type="term" value="C:elongin complex"/>
    <property type="evidence" value="ECO:0007669"/>
    <property type="project" value="InterPro"/>
</dbReference>
<dbReference type="PANTHER" id="PTHR15141:SF76">
    <property type="entry name" value="TRANSCRIPTION ELONGATION FACTOR B POLYPEPTIDE 3"/>
    <property type="match status" value="1"/>
</dbReference>
<feature type="compositionally biased region" description="Basic and acidic residues" evidence="1">
    <location>
        <begin position="77"/>
        <end position="173"/>
    </location>
</feature>
<reference evidence="2" key="1">
    <citation type="journal article" date="2023" name="Insect Mol. Biol.">
        <title>Genome sequencing provides insights into the evolution of gene families encoding plant cell wall-degrading enzymes in longhorned beetles.</title>
        <authorList>
            <person name="Shin N.R."/>
            <person name="Okamura Y."/>
            <person name="Kirsch R."/>
            <person name="Pauchet Y."/>
        </authorList>
    </citation>
    <scope>NUCLEOTIDE SEQUENCE</scope>
    <source>
        <strain evidence="2">RBIC_L_NR</strain>
    </source>
</reference>
<evidence type="ECO:0008006" key="4">
    <source>
        <dbReference type="Google" id="ProtNLM"/>
    </source>
</evidence>
<dbReference type="AlphaFoldDB" id="A0AAV8WV69"/>
<dbReference type="Gene3D" id="6.10.250.3180">
    <property type="match status" value="1"/>
</dbReference>
<feature type="compositionally biased region" description="Basic and acidic residues" evidence="1">
    <location>
        <begin position="183"/>
        <end position="193"/>
    </location>
</feature>
<protein>
    <recommendedName>
        <fullName evidence="4">Elongin-A</fullName>
    </recommendedName>
</protein>
<dbReference type="Proteomes" id="UP001162156">
    <property type="component" value="Unassembled WGS sequence"/>
</dbReference>
<sequence length="525" mass="60576">MCISNEELMKTIRYYQQGLDKYTSFGNNVVKERKRKSTSDLIDDEEDQKHKLKKFKHSKDISISEDDYKKHKRSSKSSRDHRSNKSKENTEHKSQDQDSSSERDENKSRLKHSSDKHEKKDKKESKREESKEKHNRKKDEPRKYEEKLRKFMDEMEHDKKEKSSSSHRPEVSKISRSNSNHRSNSEKKSKDKVRVALPANAKTIMNGVDFGSGASFAEALGMCDPLVSKSSSSSKKKSCYMPSTEKPKSSSSYIKPENTEIVMANDVPNLLNEQPLKPLNLKICGLLSEMTPNYQPICSQVGMQPKKMLTQDESLCQFISKKNMRTKVNSGKKSCGKVETSSDHRVRVLQDNIDALEYTGGVPYLQLKPVLDKATPDQLLNMEHHNPYLIEKTDELWLVHCQKEFRNKKRNDFESWREMYVRCLHERETKLRAITANIKQSQDKSKPIRTTKLAYIDSVVKPPRTIAKIQAKNGILFDKEPTQTTASRVTALALSEGDKKVITLKSKKAPLMAKTLSFLKKWNRR</sequence>
<proteinExistence type="predicted"/>
<comment type="caution">
    <text evidence="2">The sequence shown here is derived from an EMBL/GenBank/DDBJ whole genome shotgun (WGS) entry which is preliminary data.</text>
</comment>
<dbReference type="InterPro" id="IPR010684">
    <property type="entry name" value="RNA_pol_II_trans_fac_SIII_A"/>
</dbReference>
<feature type="compositionally biased region" description="Basic and acidic residues" evidence="1">
    <location>
        <begin position="58"/>
        <end position="69"/>
    </location>
</feature>
<evidence type="ECO:0000313" key="2">
    <source>
        <dbReference type="EMBL" id="KAJ8930548.1"/>
    </source>
</evidence>
<dbReference type="Pfam" id="PF06881">
    <property type="entry name" value="Elongin_A"/>
    <property type="match status" value="1"/>
</dbReference>
<dbReference type="PANTHER" id="PTHR15141">
    <property type="entry name" value="TRANSCRIPTION ELONGATION FACTOR B POLYPEPTIDE 3"/>
    <property type="match status" value="1"/>
</dbReference>
<evidence type="ECO:0000256" key="1">
    <source>
        <dbReference type="SAM" id="MobiDB-lite"/>
    </source>
</evidence>
<evidence type="ECO:0000313" key="3">
    <source>
        <dbReference type="Proteomes" id="UP001162156"/>
    </source>
</evidence>
<dbReference type="EMBL" id="JANEYF010004621">
    <property type="protein sequence ID" value="KAJ8930548.1"/>
    <property type="molecule type" value="Genomic_DNA"/>
</dbReference>
<name>A0AAV8WV69_9CUCU</name>
<feature type="region of interest" description="Disordered" evidence="1">
    <location>
        <begin position="226"/>
        <end position="252"/>
    </location>
</feature>
<dbReference type="InterPro" id="IPR051870">
    <property type="entry name" value="Elongin-A_domain"/>
</dbReference>